<protein>
    <recommendedName>
        <fullName evidence="3">Aminoglycoside phosphotransferase domain-containing protein</fullName>
    </recommendedName>
</protein>
<keyword evidence="2" id="KW-1185">Reference proteome</keyword>
<dbReference type="Proteomes" id="UP001501752">
    <property type="component" value="Unassembled WGS sequence"/>
</dbReference>
<evidence type="ECO:0000313" key="2">
    <source>
        <dbReference type="Proteomes" id="UP001501752"/>
    </source>
</evidence>
<organism evidence="1 2">
    <name type="scientific">Kitasatospora terrestris</name>
    <dbReference type="NCBI Taxonomy" id="258051"/>
    <lineage>
        <taxon>Bacteria</taxon>
        <taxon>Bacillati</taxon>
        <taxon>Actinomycetota</taxon>
        <taxon>Actinomycetes</taxon>
        <taxon>Kitasatosporales</taxon>
        <taxon>Streptomycetaceae</taxon>
        <taxon>Kitasatospora</taxon>
    </lineage>
</organism>
<name>A0ABP9DG47_9ACTN</name>
<evidence type="ECO:0008006" key="3">
    <source>
        <dbReference type="Google" id="ProtNLM"/>
    </source>
</evidence>
<proteinExistence type="predicted"/>
<gene>
    <name evidence="1" type="ORF">GCM10023235_12180</name>
</gene>
<sequence>MRASRGRRPGGVRRLACDDDTTAIVCIWDEGENYWPSTHADHADPFSHASGIDLFQAATRTLDVLGIRTPRIRLADPSRSRYPAVVEDVPGENLGALRRDPHHAEPTVALLAVALDVVQRHTGPCFGKAALRDTRIGRVREHLEQVVHELAATVHARSEYGPVHMGARIPTDPIRRALPVAGRQRPR</sequence>
<comment type="caution">
    <text evidence="1">The sequence shown here is derived from an EMBL/GenBank/DDBJ whole genome shotgun (WGS) entry which is preliminary data.</text>
</comment>
<dbReference type="EMBL" id="BAABIS010000001">
    <property type="protein sequence ID" value="GAA4838501.1"/>
    <property type="molecule type" value="Genomic_DNA"/>
</dbReference>
<evidence type="ECO:0000313" key="1">
    <source>
        <dbReference type="EMBL" id="GAA4838501.1"/>
    </source>
</evidence>
<accession>A0ABP9DG47</accession>
<reference evidence="2" key="1">
    <citation type="journal article" date="2019" name="Int. J. Syst. Evol. Microbiol.">
        <title>The Global Catalogue of Microorganisms (GCM) 10K type strain sequencing project: providing services to taxonomists for standard genome sequencing and annotation.</title>
        <authorList>
            <consortium name="The Broad Institute Genomics Platform"/>
            <consortium name="The Broad Institute Genome Sequencing Center for Infectious Disease"/>
            <person name="Wu L."/>
            <person name="Ma J."/>
        </authorList>
    </citation>
    <scope>NUCLEOTIDE SEQUENCE [LARGE SCALE GENOMIC DNA]</scope>
    <source>
        <strain evidence="2">JCM 13006</strain>
    </source>
</reference>